<dbReference type="GO" id="GO:0008270">
    <property type="term" value="F:zinc ion binding"/>
    <property type="evidence" value="ECO:0007669"/>
    <property type="project" value="UniProtKB-KW"/>
</dbReference>
<evidence type="ECO:0000256" key="2">
    <source>
        <dbReference type="SAM" id="MobiDB-lite"/>
    </source>
</evidence>
<organism evidence="4 5">
    <name type="scientific">Lolium multiflorum</name>
    <name type="common">Italian ryegrass</name>
    <name type="synonym">Lolium perenne subsp. multiflorum</name>
    <dbReference type="NCBI Taxonomy" id="4521"/>
    <lineage>
        <taxon>Eukaryota</taxon>
        <taxon>Viridiplantae</taxon>
        <taxon>Streptophyta</taxon>
        <taxon>Embryophyta</taxon>
        <taxon>Tracheophyta</taxon>
        <taxon>Spermatophyta</taxon>
        <taxon>Magnoliopsida</taxon>
        <taxon>Liliopsida</taxon>
        <taxon>Poales</taxon>
        <taxon>Poaceae</taxon>
        <taxon>BOP clade</taxon>
        <taxon>Pooideae</taxon>
        <taxon>Poodae</taxon>
        <taxon>Poeae</taxon>
        <taxon>Poeae Chloroplast Group 2 (Poeae type)</taxon>
        <taxon>Loliodinae</taxon>
        <taxon>Loliinae</taxon>
        <taxon>Lolium</taxon>
    </lineage>
</organism>
<dbReference type="GO" id="GO:0003676">
    <property type="term" value="F:nucleic acid binding"/>
    <property type="evidence" value="ECO:0007669"/>
    <property type="project" value="InterPro"/>
</dbReference>
<keyword evidence="1" id="KW-0862">Zinc</keyword>
<feature type="region of interest" description="Disordered" evidence="2">
    <location>
        <begin position="360"/>
        <end position="379"/>
    </location>
</feature>
<keyword evidence="5" id="KW-1185">Reference proteome</keyword>
<dbReference type="PANTHER" id="PTHR47481:SF31">
    <property type="entry name" value="OS01G0873500 PROTEIN"/>
    <property type="match status" value="1"/>
</dbReference>
<dbReference type="Pfam" id="PF14223">
    <property type="entry name" value="Retrotran_gag_2"/>
    <property type="match status" value="1"/>
</dbReference>
<protein>
    <recommendedName>
        <fullName evidence="3">CCHC-type domain-containing protein</fullName>
    </recommendedName>
</protein>
<feature type="compositionally biased region" description="Pro residues" evidence="2">
    <location>
        <begin position="298"/>
        <end position="309"/>
    </location>
</feature>
<evidence type="ECO:0000259" key="3">
    <source>
        <dbReference type="PROSITE" id="PS50158"/>
    </source>
</evidence>
<name>A0AAD8VUN9_LOLMU</name>
<sequence length="424" mass="44689">MDTSASAGLSSSSAGHLPASLAALLNRPLDHAAAASTSPIGTVSVGSFLTAPISTSQQLVQHTASTGAAAVTPAVTTGATTATTAVAPPVPASVPPPSAPSAMDVLATLPPPYHFGNHITIKLTPDNYIFWRAQDQANLSSIQGSLSPSVAGMVVFAATSCEAWKTLEASFSAQSQARANSLRRELGECEKLDMSAKDYYNKVRGLADTLASIGQPLSDSEFNSYIVNGLDEEYDGLVEVMEDRTTPMPAHTLYAKLLRTEQRVEARPGHRSGGAHSDPSVNVAHKGGVRNSSTPTQGKPPAPSPPAPASSPGYGGGRNQRTCQLCGRDGHLASKCHRRFQRSFLGIGNDGKDTRNNARQAAMADWPSPSGQQGQTQSYSVDPSWYMDTGATDHLTSELNKLHTRDTYHGSDKVHTANGAEWFR</sequence>
<dbReference type="PROSITE" id="PS50158">
    <property type="entry name" value="ZF_CCHC"/>
    <property type="match status" value="1"/>
</dbReference>
<dbReference type="Proteomes" id="UP001231189">
    <property type="component" value="Unassembled WGS sequence"/>
</dbReference>
<feature type="domain" description="CCHC-type" evidence="3">
    <location>
        <begin position="323"/>
        <end position="336"/>
    </location>
</feature>
<dbReference type="AlphaFoldDB" id="A0AAD8VUN9"/>
<gene>
    <name evidence="4" type="ORF">QYE76_023010</name>
</gene>
<feature type="compositionally biased region" description="Low complexity" evidence="2">
    <location>
        <begin position="367"/>
        <end position="379"/>
    </location>
</feature>
<comment type="caution">
    <text evidence="4">The sequence shown here is derived from an EMBL/GenBank/DDBJ whole genome shotgun (WGS) entry which is preliminary data.</text>
</comment>
<dbReference type="PANTHER" id="PTHR47481">
    <property type="match status" value="1"/>
</dbReference>
<dbReference type="InterPro" id="IPR001878">
    <property type="entry name" value="Znf_CCHC"/>
</dbReference>
<accession>A0AAD8VUN9</accession>
<reference evidence="4" key="1">
    <citation type="submission" date="2023-07" db="EMBL/GenBank/DDBJ databases">
        <title>A chromosome-level genome assembly of Lolium multiflorum.</title>
        <authorList>
            <person name="Chen Y."/>
            <person name="Copetti D."/>
            <person name="Kolliker R."/>
            <person name="Studer B."/>
        </authorList>
    </citation>
    <scope>NUCLEOTIDE SEQUENCE</scope>
    <source>
        <strain evidence="4">02402/16</strain>
        <tissue evidence="4">Leaf</tissue>
    </source>
</reference>
<evidence type="ECO:0000313" key="4">
    <source>
        <dbReference type="EMBL" id="KAK1617493.1"/>
    </source>
</evidence>
<keyword evidence="1" id="KW-0863">Zinc-finger</keyword>
<evidence type="ECO:0000256" key="1">
    <source>
        <dbReference type="PROSITE-ProRule" id="PRU00047"/>
    </source>
</evidence>
<proteinExistence type="predicted"/>
<feature type="region of interest" description="Disordered" evidence="2">
    <location>
        <begin position="263"/>
        <end position="320"/>
    </location>
</feature>
<dbReference type="EMBL" id="JAUUTY010000006">
    <property type="protein sequence ID" value="KAK1617493.1"/>
    <property type="molecule type" value="Genomic_DNA"/>
</dbReference>
<evidence type="ECO:0000313" key="5">
    <source>
        <dbReference type="Proteomes" id="UP001231189"/>
    </source>
</evidence>
<keyword evidence="1" id="KW-0479">Metal-binding</keyword>